<feature type="compositionally biased region" description="Basic and acidic residues" evidence="6">
    <location>
        <begin position="817"/>
        <end position="863"/>
    </location>
</feature>
<comment type="subcellular location">
    <subcellularLocation>
        <location evidence="1">Nucleus</location>
    </subcellularLocation>
</comment>
<dbReference type="Pfam" id="PF04959">
    <property type="entry name" value="ARS2"/>
    <property type="match status" value="1"/>
</dbReference>
<keyword evidence="5" id="KW-0175">Coiled coil</keyword>
<dbReference type="InterPro" id="IPR035979">
    <property type="entry name" value="RBD_domain_sf"/>
</dbReference>
<gene>
    <name evidence="8" type="ORF">M0813_20984</name>
</gene>
<feature type="compositionally biased region" description="Basic and acidic residues" evidence="6">
    <location>
        <begin position="241"/>
        <end position="250"/>
    </location>
</feature>
<dbReference type="InterPro" id="IPR013087">
    <property type="entry name" value="Znf_C2H2_type"/>
</dbReference>
<dbReference type="Proteomes" id="UP001150062">
    <property type="component" value="Unassembled WGS sequence"/>
</dbReference>
<feature type="compositionally biased region" description="Acidic residues" evidence="6">
    <location>
        <begin position="801"/>
        <end position="816"/>
    </location>
</feature>
<feature type="coiled-coil region" evidence="5">
    <location>
        <begin position="257"/>
        <end position="284"/>
    </location>
</feature>
<feature type="compositionally biased region" description="Basic residues" evidence="6">
    <location>
        <begin position="231"/>
        <end position="240"/>
    </location>
</feature>
<dbReference type="PANTHER" id="PTHR13165:SF0">
    <property type="entry name" value="SERRATE RNA EFFECTOR MOLECULE HOMOLOG"/>
    <property type="match status" value="1"/>
</dbReference>
<keyword evidence="4" id="KW-0479">Metal-binding</keyword>
<dbReference type="InterPro" id="IPR007042">
    <property type="entry name" value="SERRATE/Ars2_C"/>
</dbReference>
<dbReference type="InterPro" id="IPR039727">
    <property type="entry name" value="SE/Ars2"/>
</dbReference>
<feature type="compositionally biased region" description="Basic and acidic residues" evidence="6">
    <location>
        <begin position="131"/>
        <end position="145"/>
    </location>
</feature>
<evidence type="ECO:0000256" key="6">
    <source>
        <dbReference type="SAM" id="MobiDB-lite"/>
    </source>
</evidence>
<feature type="region of interest" description="Disordered" evidence="6">
    <location>
        <begin position="1058"/>
        <end position="1105"/>
    </location>
</feature>
<feature type="compositionally biased region" description="Acidic residues" evidence="6">
    <location>
        <begin position="864"/>
        <end position="873"/>
    </location>
</feature>
<keyword evidence="3" id="KW-0539">Nucleus</keyword>
<dbReference type="PROSITE" id="PS00028">
    <property type="entry name" value="ZINC_FINGER_C2H2_1"/>
    <property type="match status" value="1"/>
</dbReference>
<keyword evidence="4" id="KW-0862">Zinc</keyword>
<feature type="compositionally biased region" description="Low complexity" evidence="6">
    <location>
        <begin position="61"/>
        <end position="70"/>
    </location>
</feature>
<evidence type="ECO:0000256" key="5">
    <source>
        <dbReference type="SAM" id="Coils"/>
    </source>
</evidence>
<feature type="compositionally biased region" description="Basic and acidic residues" evidence="6">
    <location>
        <begin position="75"/>
        <end position="121"/>
    </location>
</feature>
<feature type="compositionally biased region" description="Basic and acidic residues" evidence="6">
    <location>
        <begin position="777"/>
        <end position="800"/>
    </location>
</feature>
<feature type="region of interest" description="Disordered" evidence="6">
    <location>
        <begin position="178"/>
        <end position="197"/>
    </location>
</feature>
<evidence type="ECO:0000256" key="1">
    <source>
        <dbReference type="ARBA" id="ARBA00004123"/>
    </source>
</evidence>
<reference evidence="8" key="1">
    <citation type="submission" date="2022-08" db="EMBL/GenBank/DDBJ databases">
        <title>Novel sulfate-reducing endosymbionts in the free-living metamonad Anaeramoeba.</title>
        <authorList>
            <person name="Jerlstrom-Hultqvist J."/>
            <person name="Cepicka I."/>
            <person name="Gallot-Lavallee L."/>
            <person name="Salas-Leiva D."/>
            <person name="Curtis B.A."/>
            <person name="Zahonova K."/>
            <person name="Pipaliya S."/>
            <person name="Dacks J."/>
            <person name="Roger A.J."/>
        </authorList>
    </citation>
    <scope>NUCLEOTIDE SEQUENCE</scope>
    <source>
        <strain evidence="8">Schooner1</strain>
    </source>
</reference>
<dbReference type="Gene3D" id="3.30.70.330">
    <property type="match status" value="1"/>
</dbReference>
<feature type="region of interest" description="Disordered" evidence="6">
    <location>
        <begin position="1"/>
        <end position="160"/>
    </location>
</feature>
<dbReference type="SUPFAM" id="SSF54928">
    <property type="entry name" value="RNA-binding domain, RBD"/>
    <property type="match status" value="1"/>
</dbReference>
<dbReference type="InterPro" id="IPR012677">
    <property type="entry name" value="Nucleotide-bd_a/b_plait_sf"/>
</dbReference>
<feature type="compositionally biased region" description="Basic and acidic residues" evidence="6">
    <location>
        <begin position="10"/>
        <end position="21"/>
    </location>
</feature>
<comment type="similarity">
    <text evidence="2">Belongs to the ARS2 family.</text>
</comment>
<feature type="compositionally biased region" description="Low complexity" evidence="6">
    <location>
        <begin position="1069"/>
        <end position="1085"/>
    </location>
</feature>
<keyword evidence="9" id="KW-1185">Reference proteome</keyword>
<evidence type="ECO:0000256" key="3">
    <source>
        <dbReference type="ARBA" id="ARBA00023242"/>
    </source>
</evidence>
<feature type="region of interest" description="Disordered" evidence="6">
    <location>
        <begin position="223"/>
        <end position="251"/>
    </location>
</feature>
<protein>
    <submittedName>
        <fullName evidence="8">Serrate RNA effector molecule</fullName>
    </submittedName>
</protein>
<evidence type="ECO:0000259" key="7">
    <source>
        <dbReference type="PROSITE" id="PS50157"/>
    </source>
</evidence>
<dbReference type="EMBL" id="JAOAOG010000158">
    <property type="protein sequence ID" value="KAJ6244893.1"/>
    <property type="molecule type" value="Genomic_DNA"/>
</dbReference>
<comment type="caution">
    <text evidence="8">The sequence shown here is derived from an EMBL/GenBank/DDBJ whole genome shotgun (WGS) entry which is preliminary data.</text>
</comment>
<keyword evidence="4" id="KW-0863">Zinc-finger</keyword>
<evidence type="ECO:0000313" key="9">
    <source>
        <dbReference type="Proteomes" id="UP001150062"/>
    </source>
</evidence>
<dbReference type="PROSITE" id="PS50157">
    <property type="entry name" value="ZINC_FINGER_C2H2_2"/>
    <property type="match status" value="1"/>
</dbReference>
<feature type="region of interest" description="Disordered" evidence="6">
    <location>
        <begin position="777"/>
        <end position="889"/>
    </location>
</feature>
<proteinExistence type="inferred from homology"/>
<evidence type="ECO:0000256" key="4">
    <source>
        <dbReference type="PROSITE-ProRule" id="PRU00042"/>
    </source>
</evidence>
<dbReference type="PANTHER" id="PTHR13165">
    <property type="entry name" value="ARSENITE-RESISTANCE PROTEIN 2"/>
    <property type="match status" value="1"/>
</dbReference>
<name>A0ABQ8YK00_9EUKA</name>
<feature type="compositionally biased region" description="Polar residues" evidence="6">
    <location>
        <begin position="23"/>
        <end position="35"/>
    </location>
</feature>
<feature type="domain" description="C2H2-type" evidence="7">
    <location>
        <begin position="1003"/>
        <end position="1026"/>
    </location>
</feature>
<evidence type="ECO:0000256" key="2">
    <source>
        <dbReference type="ARBA" id="ARBA00005407"/>
    </source>
</evidence>
<organism evidence="8 9">
    <name type="scientific">Anaeramoeba flamelloides</name>
    <dbReference type="NCBI Taxonomy" id="1746091"/>
    <lineage>
        <taxon>Eukaryota</taxon>
        <taxon>Metamonada</taxon>
        <taxon>Anaeramoebidae</taxon>
        <taxon>Anaeramoeba</taxon>
    </lineage>
</organism>
<dbReference type="CDD" id="cd00590">
    <property type="entry name" value="RRM_SF"/>
    <property type="match status" value="1"/>
</dbReference>
<accession>A0ABQ8YK00</accession>
<evidence type="ECO:0000313" key="8">
    <source>
        <dbReference type="EMBL" id="KAJ6244893.1"/>
    </source>
</evidence>
<feature type="compositionally biased region" description="Low complexity" evidence="6">
    <location>
        <begin position="36"/>
        <end position="51"/>
    </location>
</feature>
<sequence>MNEPQLNMNEETKNIEEKKINEQSNVTILQNTEKGNNISSNSNSNSNSNSSLVNDNKESLNPNLMNNQNNVYSPNEKRNDREKDRFSYRNYSPERNKERERDRDRDRDRERERERERDRFYSKNQSRRRSPIGERDNFYDDERRRSYGRRRNDRRYTSPTRDNKYYWERSRRSPIRERERERGRERDRERDRERERGRDRYQIRERERDRNRDRDRYHIRERERQRERYRSPIRRNRRRTPSSEKYRTNEKFINQNKQIQNNNNDQYKREEQNKEENFEILNKQFNPNLISSQTNKNEIHNDKIFNKNLNIEEITKELNSELSKIKKPDFISSQNFSQNKINHENRNNTNINNNTFKSQNQVMMEDQTIKTNENDSRITNESLINSNTNNKETIQFNNQPQTNLHSNIPQRKRSYSNNNRYHHQNNQFQKRRKDIINSTKIQSDEISIRDYFEKYKETGWFQYKYKPEEIKSRYERRIKNSHQQLTNFTKELEGKKLEEFNNDFDYEKESLKGNIFGVEKLMSGKNSNLKNILTFDNDMKPNLTELSPDSEKILFISNVHTMTKRKELYSIVSTLPGFVALIVSEPQLTNRYVRFSWVIFESSKYVNNALVALRGHHMMNNKLKVSQHKAIERRKSIVPPHTNFKERIEYDLNQIQQLTEILDKEKFIDKSKNPIYKYIEQNEKDKENPLTKKNKLDLFIDYIRQVHSFCYYYGEEFEDFHSLLMKVGKTLRAPAELFIDQQNKILNNMGITPILKKLSVIRSQKIENENQIEKENLDINEKNNENEKENENEKALKREIIEEEEDGDEDEDEGEEEKGGDINEKNKEEEKTIIQNEEKDLIENNEKDKKIDFENMNKNKNNNDDYDEDEDEDEMKKNEETIQEEENNQKTNLQNSEKIITLKDINPQNTNITEQQQLQQLQQLQQPELLELLTRGGQDEFSRLIRNEKQPWQIWEEKLDQKIQKRIKAKQFFEESFTAATLIRSKTSEFYEKNTLKVNNKKYKCGKCGKFFIASKFVEKHLNIKHKIDINLIKKESLQEQFFLNYINDESKLTFKDTDNATRSRSKNRNNSYNRTNFNNNNSNRNWRKPRLPFDYNRSRSTNIN</sequence>